<gene>
    <name evidence="1" type="ORF">TSPGSL018_27318</name>
</gene>
<feature type="non-terminal residue" evidence="1">
    <location>
        <position position="1"/>
    </location>
</feature>
<reference evidence="1" key="1">
    <citation type="submission" date="2014-05" db="EMBL/GenBank/DDBJ databases">
        <title>The transcriptome of the halophilic microalga Tetraselmis sp. GSL018 isolated from the Great Salt Lake, Utah.</title>
        <authorList>
            <person name="Jinkerson R.E."/>
            <person name="D'Adamo S."/>
            <person name="Posewitz M.C."/>
        </authorList>
    </citation>
    <scope>NUCLEOTIDE SEQUENCE</scope>
    <source>
        <strain evidence="1">GSL018</strain>
    </source>
</reference>
<dbReference type="AlphaFoldDB" id="A0A061RT56"/>
<feature type="non-terminal residue" evidence="1">
    <location>
        <position position="66"/>
    </location>
</feature>
<name>A0A061RT56_9CHLO</name>
<protein>
    <submittedName>
        <fullName evidence="1">Uncharacterized protein</fullName>
    </submittedName>
</protein>
<organism evidence="1">
    <name type="scientific">Tetraselmis sp. GSL018</name>
    <dbReference type="NCBI Taxonomy" id="582737"/>
    <lineage>
        <taxon>Eukaryota</taxon>
        <taxon>Viridiplantae</taxon>
        <taxon>Chlorophyta</taxon>
        <taxon>core chlorophytes</taxon>
        <taxon>Chlorodendrophyceae</taxon>
        <taxon>Chlorodendrales</taxon>
        <taxon>Chlorodendraceae</taxon>
        <taxon>Tetraselmis</taxon>
    </lineage>
</organism>
<evidence type="ECO:0000313" key="1">
    <source>
        <dbReference type="EMBL" id="JAC73954.1"/>
    </source>
</evidence>
<dbReference type="EMBL" id="GBEZ01011872">
    <property type="protein sequence ID" value="JAC73954.1"/>
    <property type="molecule type" value="Transcribed_RNA"/>
</dbReference>
<accession>A0A061RT56</accession>
<proteinExistence type="predicted"/>
<sequence length="66" mass="6754">GGAGGLGGCSEGLDRCRDAGCHSSVRWLELNQTGQSLRCPRGAVPPSGDFPPFAGCSVEPREPSPI</sequence>